<dbReference type="InterPro" id="IPR012327">
    <property type="entry name" value="MeTrfase_D12"/>
</dbReference>
<dbReference type="GO" id="GO:0032259">
    <property type="term" value="P:methylation"/>
    <property type="evidence" value="ECO:0007669"/>
    <property type="project" value="UniProtKB-KW"/>
</dbReference>
<keyword evidence="3" id="KW-0949">S-adenosyl-L-methionine</keyword>
<dbReference type="Gene3D" id="3.40.50.150">
    <property type="entry name" value="Vaccinia Virus protein VP39"/>
    <property type="match status" value="2"/>
</dbReference>
<dbReference type="PANTHER" id="PTHR30481">
    <property type="entry name" value="DNA ADENINE METHYLASE"/>
    <property type="match status" value="1"/>
</dbReference>
<dbReference type="REBASE" id="166406">
    <property type="entry name" value="M.GliD10ORF968P"/>
</dbReference>
<name>A0A1J0ABH8_9CYAN</name>
<dbReference type="EC" id="2.1.1.72" evidence="4"/>
<dbReference type="InterPro" id="IPR029063">
    <property type="entry name" value="SAM-dependent_MTases_sf"/>
</dbReference>
<dbReference type="STRING" id="1188229.GlitD10_0968"/>
<keyword evidence="1 4" id="KW-0489">Methyltransferase</keyword>
<dbReference type="GO" id="GO:0043565">
    <property type="term" value="F:sequence-specific DNA binding"/>
    <property type="evidence" value="ECO:0007669"/>
    <property type="project" value="TreeGrafter"/>
</dbReference>
<evidence type="ECO:0000256" key="2">
    <source>
        <dbReference type="ARBA" id="ARBA00022679"/>
    </source>
</evidence>
<gene>
    <name evidence="4" type="primary">dam-2</name>
    <name evidence="4" type="ORF">GlitD10_0968</name>
</gene>
<dbReference type="GO" id="GO:0009307">
    <property type="term" value="P:DNA restriction-modification system"/>
    <property type="evidence" value="ECO:0007669"/>
    <property type="project" value="InterPro"/>
</dbReference>
<dbReference type="RefSeq" id="WP_071453893.1">
    <property type="nucleotide sequence ID" value="NZ_CP017675.1"/>
</dbReference>
<proteinExistence type="predicted"/>
<keyword evidence="5" id="KW-1185">Reference proteome</keyword>
<evidence type="ECO:0000256" key="1">
    <source>
        <dbReference type="ARBA" id="ARBA00022603"/>
    </source>
</evidence>
<dbReference type="Proteomes" id="UP000180235">
    <property type="component" value="Chromosome"/>
</dbReference>
<dbReference type="AlphaFoldDB" id="A0A1J0ABH8"/>
<dbReference type="GO" id="GO:1904047">
    <property type="term" value="F:S-adenosyl-L-methionine binding"/>
    <property type="evidence" value="ECO:0007669"/>
    <property type="project" value="TreeGrafter"/>
</dbReference>
<evidence type="ECO:0000256" key="3">
    <source>
        <dbReference type="ARBA" id="ARBA00022691"/>
    </source>
</evidence>
<accession>A0A1J0ABH8</accession>
<evidence type="ECO:0000313" key="5">
    <source>
        <dbReference type="Proteomes" id="UP000180235"/>
    </source>
</evidence>
<organism evidence="4 5">
    <name type="scientific">Gloeomargarita lithophora Alchichica-D10</name>
    <dbReference type="NCBI Taxonomy" id="1188229"/>
    <lineage>
        <taxon>Bacteria</taxon>
        <taxon>Bacillati</taxon>
        <taxon>Cyanobacteriota</taxon>
        <taxon>Cyanophyceae</taxon>
        <taxon>Gloeomargaritales</taxon>
        <taxon>Gloeomargaritaceae</taxon>
        <taxon>Gloeomargarita</taxon>
    </lineage>
</organism>
<evidence type="ECO:0000313" key="4">
    <source>
        <dbReference type="EMBL" id="APB33286.1"/>
    </source>
</evidence>
<dbReference type="KEGG" id="glt:GlitD10_0968"/>
<dbReference type="PANTHER" id="PTHR30481:SF2">
    <property type="entry name" value="SITE-SPECIFIC DNA-METHYLTRANSFERASE (ADENINE-SPECIFIC)"/>
    <property type="match status" value="1"/>
</dbReference>
<dbReference type="GO" id="GO:0009007">
    <property type="term" value="F:site-specific DNA-methyltransferase (adenine-specific) activity"/>
    <property type="evidence" value="ECO:0007669"/>
    <property type="project" value="UniProtKB-EC"/>
</dbReference>
<dbReference type="SUPFAM" id="SSF53335">
    <property type="entry name" value="S-adenosyl-L-methionine-dependent methyltransferases"/>
    <property type="match status" value="1"/>
</dbReference>
<dbReference type="Pfam" id="PF02086">
    <property type="entry name" value="MethyltransfD12"/>
    <property type="match status" value="1"/>
</dbReference>
<dbReference type="PRINTS" id="PR00505">
    <property type="entry name" value="D12N6MTFRASE"/>
</dbReference>
<keyword evidence="2 4" id="KW-0808">Transferase</keyword>
<dbReference type="OrthoDB" id="9805629at2"/>
<reference evidence="4 5" key="1">
    <citation type="submission" date="2016-10" db="EMBL/GenBank/DDBJ databases">
        <title>Description of Gloeomargarita lithophora gen. nov., sp. nov., a thylakoid-bearing basal-branching cyanobacterium with intracellular carbonates, and proposal for Gloeomargaritales ord. nov.</title>
        <authorList>
            <person name="Moreira D."/>
            <person name="Tavera R."/>
            <person name="Benzerara K."/>
            <person name="Skouri-Panet F."/>
            <person name="Couradeau E."/>
            <person name="Gerard E."/>
            <person name="Loussert C."/>
            <person name="Novelo E."/>
            <person name="Zivanovic Y."/>
            <person name="Lopez-Garcia P."/>
        </authorList>
    </citation>
    <scope>NUCLEOTIDE SEQUENCE [LARGE SCALE GENOMIC DNA]</scope>
    <source>
        <strain evidence="4 5">D10</strain>
    </source>
</reference>
<dbReference type="EMBL" id="CP017675">
    <property type="protein sequence ID" value="APB33286.1"/>
    <property type="molecule type" value="Genomic_DNA"/>
</dbReference>
<protein>
    <submittedName>
        <fullName evidence="4">D12 class N6 adenine-specific DNA methyltransferase</fullName>
        <ecNumber evidence="4">2.1.1.72</ecNumber>
    </submittedName>
</protein>
<dbReference type="GO" id="GO:0006298">
    <property type="term" value="P:mismatch repair"/>
    <property type="evidence" value="ECO:0007669"/>
    <property type="project" value="TreeGrafter"/>
</dbReference>
<sequence length="292" mass="33050">MNQIELFDTNSLQEKQHIVNVATVPQRSPFRYAGGKTWLIPRIRQWLLKHGGLNKELIEPFVGGGIVSLTAAFEGLVGQVIMVEKDEGVAAVWRTILEDDAEWLADTIKNFHLTPENARRAIEASDQSLKSLAFATVVKNRVNRGGILADGASFIKQGENGKGITSRWYPETLQKRILAISQMKHKIKFIEGDGFEICEQNAHRRDAIYFIDPPYIKAGRRLYRYSTINHKGLFELADKLQGDFLISYDNTQEVQGLAGYYGFTTRPISMKNTHHAEKTELLIGRDLSWFLG</sequence>